<keyword evidence="2" id="KW-0812">Transmembrane</keyword>
<accession>A0A7W7K235</accession>
<protein>
    <submittedName>
        <fullName evidence="3">Uncharacterized protein</fullName>
    </submittedName>
</protein>
<feature type="transmembrane region" description="Helical" evidence="2">
    <location>
        <begin position="12"/>
        <end position="32"/>
    </location>
</feature>
<feature type="compositionally biased region" description="Pro residues" evidence="1">
    <location>
        <begin position="54"/>
        <end position="70"/>
    </location>
</feature>
<keyword evidence="2" id="KW-0472">Membrane</keyword>
<evidence type="ECO:0000256" key="2">
    <source>
        <dbReference type="SAM" id="Phobius"/>
    </source>
</evidence>
<evidence type="ECO:0000313" key="3">
    <source>
        <dbReference type="EMBL" id="MBB4839609.1"/>
    </source>
</evidence>
<dbReference type="EMBL" id="JACHLN010000002">
    <property type="protein sequence ID" value="MBB4839609.1"/>
    <property type="molecule type" value="Genomic_DNA"/>
</dbReference>
<dbReference type="AlphaFoldDB" id="A0A7W7K235"/>
<keyword evidence="2" id="KW-1133">Transmembrane helix</keyword>
<dbReference type="RefSeq" id="WP_184167864.1">
    <property type="nucleotide sequence ID" value="NZ_JACHLN010000002.1"/>
</dbReference>
<reference evidence="3 4" key="1">
    <citation type="submission" date="2020-08" db="EMBL/GenBank/DDBJ databases">
        <title>Functional genomics of gut bacteria from endangered species of beetles.</title>
        <authorList>
            <person name="Carlos-Shanley C."/>
        </authorList>
    </citation>
    <scope>NUCLEOTIDE SEQUENCE [LARGE SCALE GENOMIC DNA]</scope>
    <source>
        <strain evidence="3 4">S00224</strain>
    </source>
</reference>
<gene>
    <name evidence="3" type="ORF">HNP52_002678</name>
</gene>
<feature type="region of interest" description="Disordered" evidence="1">
    <location>
        <begin position="52"/>
        <end position="74"/>
    </location>
</feature>
<comment type="caution">
    <text evidence="3">The sequence shown here is derived from an EMBL/GenBank/DDBJ whole genome shotgun (WGS) entry which is preliminary data.</text>
</comment>
<name>A0A7W7K235_9SPHN</name>
<dbReference type="Proteomes" id="UP000575241">
    <property type="component" value="Unassembled WGS sequence"/>
</dbReference>
<keyword evidence="4" id="KW-1185">Reference proteome</keyword>
<evidence type="ECO:0000313" key="4">
    <source>
        <dbReference type="Proteomes" id="UP000575241"/>
    </source>
</evidence>
<proteinExistence type="predicted"/>
<sequence>MPGLTNETRGRRWIGSAALALPAGLALAWMAWPSEPPSSEAGVVTIAAGTPQPAAAPLPAPPATKRPPLTPQRNSELADANQYLVTREARDRAWASRSETRLLAFMRGLAHVDTRSLTARCTTSLCEVSGLAEEDPGGSMNPAWETLERDTASASLEAEGLARDATTFGTGRVREAFVVYFRRVVSPT</sequence>
<evidence type="ECO:0000256" key="1">
    <source>
        <dbReference type="SAM" id="MobiDB-lite"/>
    </source>
</evidence>
<organism evidence="3 4">
    <name type="scientific">Sphingomonas kyeonggiensis</name>
    <dbReference type="NCBI Taxonomy" id="1268553"/>
    <lineage>
        <taxon>Bacteria</taxon>
        <taxon>Pseudomonadati</taxon>
        <taxon>Pseudomonadota</taxon>
        <taxon>Alphaproteobacteria</taxon>
        <taxon>Sphingomonadales</taxon>
        <taxon>Sphingomonadaceae</taxon>
        <taxon>Sphingomonas</taxon>
    </lineage>
</organism>